<dbReference type="Ensembl" id="ENSXCOT00000001395.1">
    <property type="protein sequence ID" value="ENSXCOP00000001372.1"/>
    <property type="gene ID" value="ENSXCOG00000001120.1"/>
</dbReference>
<reference evidence="6" key="2">
    <citation type="submission" date="2025-09" db="UniProtKB">
        <authorList>
            <consortium name="Ensembl"/>
        </authorList>
    </citation>
    <scope>IDENTIFICATION</scope>
</reference>
<dbReference type="InterPro" id="IPR002218">
    <property type="entry name" value="MnmG-rel"/>
</dbReference>
<dbReference type="InterPro" id="IPR036188">
    <property type="entry name" value="FAD/NAD-bd_sf"/>
</dbReference>
<dbReference type="Pfam" id="PF01134">
    <property type="entry name" value="GIDA"/>
    <property type="match status" value="1"/>
</dbReference>
<evidence type="ECO:0000256" key="2">
    <source>
        <dbReference type="ARBA" id="ARBA00022630"/>
    </source>
</evidence>
<proteinExistence type="predicted"/>
<dbReference type="InterPro" id="IPR040131">
    <property type="entry name" value="MnmG_N"/>
</dbReference>
<evidence type="ECO:0000313" key="7">
    <source>
        <dbReference type="Proteomes" id="UP000261380"/>
    </source>
</evidence>
<dbReference type="STRING" id="32473.ENSXCOP00000001372"/>
<comment type="cofactor">
    <cofactor evidence="1">
        <name>FAD</name>
        <dbReference type="ChEBI" id="CHEBI:57692"/>
    </cofactor>
</comment>
<protein>
    <recommendedName>
        <fullName evidence="5">MnmG N-terminal domain-containing protein</fullName>
    </recommendedName>
</protein>
<evidence type="ECO:0000256" key="3">
    <source>
        <dbReference type="ARBA" id="ARBA00022827"/>
    </source>
</evidence>
<dbReference type="PRINTS" id="PR00368">
    <property type="entry name" value="FADPNR"/>
</dbReference>
<dbReference type="GO" id="GO:0005829">
    <property type="term" value="C:cytosol"/>
    <property type="evidence" value="ECO:0007669"/>
    <property type="project" value="TreeGrafter"/>
</dbReference>
<sequence>QLFDRCMSHMLTKKLPPVQSVLFLVSRRASQLSRQRYDVIVVGGGHAGTEAAAAAARIGAETLLVTQKIQTIGALSCNPSLGGIGKGHLVREVDALDGLCGRAGDWAGIHFSVLNRSKGPAVWGPRAQLDRQRYREFIQPAHSQTQPVPQRLGQARTRRGISHPASGGQGLAHKERAGQEGTGGQNHGGGRDQLAAIG</sequence>
<evidence type="ECO:0000256" key="1">
    <source>
        <dbReference type="ARBA" id="ARBA00001974"/>
    </source>
</evidence>
<dbReference type="PRINTS" id="PR00411">
    <property type="entry name" value="PNDRDTASEI"/>
</dbReference>
<reference evidence="6" key="1">
    <citation type="submission" date="2025-08" db="UniProtKB">
        <authorList>
            <consortium name="Ensembl"/>
        </authorList>
    </citation>
    <scope>IDENTIFICATION</scope>
</reference>
<dbReference type="SUPFAM" id="SSF51905">
    <property type="entry name" value="FAD/NAD(P)-binding domain"/>
    <property type="match status" value="1"/>
</dbReference>
<dbReference type="PANTHER" id="PTHR11806">
    <property type="entry name" value="GLUCOSE INHIBITED DIVISION PROTEIN A"/>
    <property type="match status" value="1"/>
</dbReference>
<accession>A0A3B5KSB8</accession>
<keyword evidence="3" id="KW-0274">FAD</keyword>
<keyword evidence="7" id="KW-1185">Reference proteome</keyword>
<feature type="region of interest" description="Disordered" evidence="4">
    <location>
        <begin position="140"/>
        <end position="198"/>
    </location>
</feature>
<name>A0A3B5KSB8_9TELE</name>
<dbReference type="PANTHER" id="PTHR11806:SF0">
    <property type="entry name" value="PROTEIN MTO1 HOMOLOG, MITOCHONDRIAL"/>
    <property type="match status" value="1"/>
</dbReference>
<evidence type="ECO:0000313" key="6">
    <source>
        <dbReference type="Ensembl" id="ENSXCOP00000001372.1"/>
    </source>
</evidence>
<dbReference type="GO" id="GO:0002098">
    <property type="term" value="P:tRNA wobble uridine modification"/>
    <property type="evidence" value="ECO:0007669"/>
    <property type="project" value="TreeGrafter"/>
</dbReference>
<feature type="domain" description="MnmG N-terminal" evidence="5">
    <location>
        <begin position="38"/>
        <end position="140"/>
    </location>
</feature>
<dbReference type="AlphaFoldDB" id="A0A3B5KSB8"/>
<dbReference type="GeneTree" id="ENSGT00390000011297"/>
<dbReference type="Gene3D" id="3.50.50.60">
    <property type="entry name" value="FAD/NAD(P)-binding domain"/>
    <property type="match status" value="1"/>
</dbReference>
<organism evidence="6 7">
    <name type="scientific">Xiphophorus couchianus</name>
    <name type="common">Monterrey platyfish</name>
    <dbReference type="NCBI Taxonomy" id="32473"/>
    <lineage>
        <taxon>Eukaryota</taxon>
        <taxon>Metazoa</taxon>
        <taxon>Chordata</taxon>
        <taxon>Craniata</taxon>
        <taxon>Vertebrata</taxon>
        <taxon>Euteleostomi</taxon>
        <taxon>Actinopterygii</taxon>
        <taxon>Neopterygii</taxon>
        <taxon>Teleostei</taxon>
        <taxon>Neoteleostei</taxon>
        <taxon>Acanthomorphata</taxon>
        <taxon>Ovalentaria</taxon>
        <taxon>Atherinomorphae</taxon>
        <taxon>Cyprinodontiformes</taxon>
        <taxon>Poeciliidae</taxon>
        <taxon>Poeciliinae</taxon>
        <taxon>Xiphophorus</taxon>
    </lineage>
</organism>
<dbReference type="Proteomes" id="UP000261380">
    <property type="component" value="Unplaced"/>
</dbReference>
<dbReference type="GO" id="GO:0030488">
    <property type="term" value="P:tRNA methylation"/>
    <property type="evidence" value="ECO:0007669"/>
    <property type="project" value="TreeGrafter"/>
</dbReference>
<evidence type="ECO:0000259" key="5">
    <source>
        <dbReference type="Pfam" id="PF01134"/>
    </source>
</evidence>
<dbReference type="GO" id="GO:0050660">
    <property type="term" value="F:flavin adenine dinucleotide binding"/>
    <property type="evidence" value="ECO:0007669"/>
    <property type="project" value="InterPro"/>
</dbReference>
<dbReference type="AntiFam" id="ANF00154">
    <property type="entry name" value="Shadow ORF (opposite mnmG)"/>
</dbReference>
<keyword evidence="2" id="KW-0285">Flavoprotein</keyword>
<evidence type="ECO:0000256" key="4">
    <source>
        <dbReference type="SAM" id="MobiDB-lite"/>
    </source>
</evidence>